<evidence type="ECO:0000259" key="2">
    <source>
        <dbReference type="PROSITE" id="PS50238"/>
    </source>
</evidence>
<dbReference type="InterPro" id="IPR000198">
    <property type="entry name" value="RhoGAP_dom"/>
</dbReference>
<dbReference type="STRING" id="1453495.AT01_1860"/>
<keyword evidence="5" id="KW-1185">Reference proteome</keyword>
<dbReference type="InterPro" id="IPR008936">
    <property type="entry name" value="Rho_GTPase_activation_prot"/>
</dbReference>
<reference evidence="4 6" key="2">
    <citation type="submission" date="2015-03" db="EMBL/GenBank/DDBJ databases">
        <authorList>
            <person name="Murphy D."/>
        </authorList>
    </citation>
    <scope>NUCLEOTIDE SEQUENCE [LARGE SCALE GENOMIC DNA]</scope>
    <source>
        <strain evidence="4 6">IP06005</strain>
    </source>
</reference>
<dbReference type="Pfam" id="PF00620">
    <property type="entry name" value="RhoGAP"/>
    <property type="match status" value="1"/>
</dbReference>
<dbReference type="AlphaFoldDB" id="A0A0T9USM5"/>
<dbReference type="Proteomes" id="UP000038647">
    <property type="component" value="Unassembled WGS sequence"/>
</dbReference>
<dbReference type="Proteomes" id="UP000041595">
    <property type="component" value="Unassembled WGS sequence"/>
</dbReference>
<evidence type="ECO:0000313" key="6">
    <source>
        <dbReference type="Proteomes" id="UP000041595"/>
    </source>
</evidence>
<dbReference type="EMBL" id="CQEH01000020">
    <property type="protein sequence ID" value="CNL55333.1"/>
    <property type="molecule type" value="Genomic_DNA"/>
</dbReference>
<dbReference type="GO" id="GO:0007165">
    <property type="term" value="P:signal transduction"/>
    <property type="evidence" value="ECO:0007669"/>
    <property type="project" value="InterPro"/>
</dbReference>
<proteinExistence type="predicted"/>
<evidence type="ECO:0000313" key="3">
    <source>
        <dbReference type="EMBL" id="CNL55333.1"/>
    </source>
</evidence>
<keyword evidence="1" id="KW-0175">Coiled coil</keyword>
<name>A0A0T9USM5_YERAL</name>
<feature type="domain" description="Rho-GAP" evidence="2">
    <location>
        <begin position="169"/>
        <end position="364"/>
    </location>
</feature>
<reference evidence="3 5" key="1">
    <citation type="submission" date="2015-03" db="EMBL/GenBank/DDBJ databases">
        <authorList>
            <consortium name="Pathogen Informatics"/>
            <person name="Murphy D."/>
        </authorList>
    </citation>
    <scope>NUCLEOTIDE SEQUENCE [LARGE SCALE GENOMIC DNA]</scope>
    <source>
        <strain evidence="3 5">IP08791</strain>
    </source>
</reference>
<protein>
    <submittedName>
        <fullName evidence="4">RhoGAP domain</fullName>
    </submittedName>
</protein>
<dbReference type="Gene3D" id="1.10.555.10">
    <property type="entry name" value="Rho GTPase activation protein"/>
    <property type="match status" value="1"/>
</dbReference>
<evidence type="ECO:0000313" key="4">
    <source>
        <dbReference type="EMBL" id="CNL67772.1"/>
    </source>
</evidence>
<organism evidence="4 6">
    <name type="scientific">Yersinia aldovae</name>
    <dbReference type="NCBI Taxonomy" id="29483"/>
    <lineage>
        <taxon>Bacteria</taxon>
        <taxon>Pseudomonadati</taxon>
        <taxon>Pseudomonadota</taxon>
        <taxon>Gammaproteobacteria</taxon>
        <taxon>Enterobacterales</taxon>
        <taxon>Yersiniaceae</taxon>
        <taxon>Yersinia</taxon>
    </lineage>
</organism>
<evidence type="ECO:0000256" key="1">
    <source>
        <dbReference type="SAM" id="Coils"/>
    </source>
</evidence>
<dbReference type="PROSITE" id="PS50238">
    <property type="entry name" value="RHOGAP"/>
    <property type="match status" value="1"/>
</dbReference>
<dbReference type="EMBL" id="CQEJ01000028">
    <property type="protein sequence ID" value="CNL67772.1"/>
    <property type="molecule type" value="Genomic_DNA"/>
</dbReference>
<evidence type="ECO:0000313" key="5">
    <source>
        <dbReference type="Proteomes" id="UP000038647"/>
    </source>
</evidence>
<gene>
    <name evidence="4" type="ORF">ERS137965_03677</name>
    <name evidence="3" type="ORF">ERS137966_03560</name>
</gene>
<dbReference type="RefSeq" id="WP_049596239.1">
    <property type="nucleotide sequence ID" value="NZ_CABHPY010000029.1"/>
</dbReference>
<feature type="coiled-coil region" evidence="1">
    <location>
        <begin position="103"/>
        <end position="130"/>
    </location>
</feature>
<sequence>MLINFFKPVDSFSLFAKKSNPTIAECTKAEAHLKNKIDKVENILKEHAYKRNIIECNTYGEIKLRNKTDIINSPNDWNLVAKKLMSITSHNTTAKDRDFTKEISKLSKSLDKYNEQAKIIEKNKTEIQKKESITSLKSEIKLREEIKNSGNELLIKAQENSDKLALSKISMTAIGEFKPSQLRAINNIIMLSDKINSKPEWLQEKGILRVPGNNKDIESIAKVMNEGSDQEIKNILMKNDSHHDIFGLIKNQFGLALTDLEKSRICNFSINHENRIAEDNYRLPSIIKLPLSLQKLMPLLINIDKNKEINKMDAQNIAMVLAPRIATLEPGKGEQIKEMKEIGAQTKIIENFLAAIINHHSRIQNRKLPEVPSHSKKELAPLNTSHLQASGNLEIFV</sequence>
<accession>A0A0T9USM5</accession>
<dbReference type="SUPFAM" id="SSF48350">
    <property type="entry name" value="GTPase activation domain, GAP"/>
    <property type="match status" value="1"/>
</dbReference>